<keyword evidence="2" id="KW-1185">Reference proteome</keyword>
<sequence>MLNELLNDLERQPPCESRDQAYAALQQCWLQINERAGMPATQIAHIRRRAMCSEHGWENLQADPCYIDSFLAPATRVNLHANGAIVIQRMDSSRHEVLFAQPGKTHGFMAAMRTSATAALQA</sequence>
<reference evidence="1 2" key="1">
    <citation type="submission" date="2018-08" db="EMBL/GenBank/DDBJ databases">
        <title>Comamonas testosteroni strain SWCO2.</title>
        <authorList>
            <person name="Jiang N."/>
            <person name="Zhang X.Z."/>
        </authorList>
    </citation>
    <scope>NUCLEOTIDE SEQUENCE [LARGE SCALE GENOMIC DNA]</scope>
    <source>
        <strain evidence="1 2">SWCO2</strain>
    </source>
</reference>
<gene>
    <name evidence="1" type="ORF">DZC30_20140</name>
</gene>
<comment type="caution">
    <text evidence="1">The sequence shown here is derived from an EMBL/GenBank/DDBJ whole genome shotgun (WGS) entry which is preliminary data.</text>
</comment>
<name>A0A373F8Z7_COMTE</name>
<dbReference type="EMBL" id="QURR01000035">
    <property type="protein sequence ID" value="RGE40624.1"/>
    <property type="molecule type" value="Genomic_DNA"/>
</dbReference>
<dbReference type="Proteomes" id="UP000261948">
    <property type="component" value="Unassembled WGS sequence"/>
</dbReference>
<dbReference type="AlphaFoldDB" id="A0A373F8Z7"/>
<evidence type="ECO:0000313" key="1">
    <source>
        <dbReference type="EMBL" id="RGE40624.1"/>
    </source>
</evidence>
<proteinExistence type="predicted"/>
<evidence type="ECO:0000313" key="2">
    <source>
        <dbReference type="Proteomes" id="UP000261948"/>
    </source>
</evidence>
<accession>A0A373F8Z7</accession>
<organism evidence="1 2">
    <name type="scientific">Comamonas testosteroni</name>
    <name type="common">Pseudomonas testosteroni</name>
    <dbReference type="NCBI Taxonomy" id="285"/>
    <lineage>
        <taxon>Bacteria</taxon>
        <taxon>Pseudomonadati</taxon>
        <taxon>Pseudomonadota</taxon>
        <taxon>Betaproteobacteria</taxon>
        <taxon>Burkholderiales</taxon>
        <taxon>Comamonadaceae</taxon>
        <taxon>Comamonas</taxon>
    </lineage>
</organism>
<protein>
    <submittedName>
        <fullName evidence="1">Uncharacterized protein</fullName>
    </submittedName>
</protein>